<dbReference type="SUPFAM" id="SSF51735">
    <property type="entry name" value="NAD(P)-binding Rossmann-fold domains"/>
    <property type="match status" value="1"/>
</dbReference>
<evidence type="ECO:0000256" key="5">
    <source>
        <dbReference type="ARBA" id="ARBA00023002"/>
    </source>
</evidence>
<dbReference type="Pfam" id="PF14833">
    <property type="entry name" value="NAD_binding_11"/>
    <property type="match status" value="1"/>
</dbReference>
<dbReference type="Gene3D" id="3.40.50.720">
    <property type="entry name" value="NAD(P)-binding Rossmann-like Domain"/>
    <property type="match status" value="1"/>
</dbReference>
<dbReference type="Pfam" id="PF03446">
    <property type="entry name" value="NAD_binding_2"/>
    <property type="match status" value="1"/>
</dbReference>
<evidence type="ECO:0000256" key="4">
    <source>
        <dbReference type="ARBA" id="ARBA00022456"/>
    </source>
</evidence>
<dbReference type="InterPro" id="IPR036291">
    <property type="entry name" value="NAD(P)-bd_dom_sf"/>
</dbReference>
<evidence type="ECO:0000256" key="6">
    <source>
        <dbReference type="ARBA" id="ARBA00023027"/>
    </source>
</evidence>
<reference evidence="10 11" key="1">
    <citation type="submission" date="2024-02" db="EMBL/GenBank/DDBJ databases">
        <title>De novo assembly and annotation of 12 fungi associated with fruit tree decline syndrome in Ontario, Canada.</title>
        <authorList>
            <person name="Sulman M."/>
            <person name="Ellouze W."/>
            <person name="Ilyukhin E."/>
        </authorList>
    </citation>
    <scope>NUCLEOTIDE SEQUENCE [LARGE SCALE GENOMIC DNA]</scope>
    <source>
        <strain evidence="10 11">M42-189</strain>
    </source>
</reference>
<feature type="domain" description="6-phosphogluconate dehydrogenase NADP-binding" evidence="8">
    <location>
        <begin position="9"/>
        <end position="84"/>
    </location>
</feature>
<comment type="pathway">
    <text evidence="1">Amino-acid degradation; L-valine degradation.</text>
</comment>
<evidence type="ECO:0000313" key="11">
    <source>
        <dbReference type="Proteomes" id="UP001521785"/>
    </source>
</evidence>
<gene>
    <name evidence="10" type="ORF">SLS60_001348</name>
</gene>
<dbReference type="InterPro" id="IPR029154">
    <property type="entry name" value="HIBADH-like_NADP-bd"/>
</dbReference>
<evidence type="ECO:0000256" key="7">
    <source>
        <dbReference type="ARBA" id="ARBA00049197"/>
    </source>
</evidence>
<keyword evidence="4" id="KW-0101">Branched-chain amino acid catabolism</keyword>
<dbReference type="Gene3D" id="1.10.1040.10">
    <property type="entry name" value="N-(1-d-carboxylethyl)-l-norvaline Dehydrogenase, domain 2"/>
    <property type="match status" value="1"/>
</dbReference>
<comment type="catalytic activity">
    <reaction evidence="7">
        <text>3-hydroxy-2-methylpropanoate + NAD(+) = 2-methyl-3-oxopropanoate + NADH + H(+)</text>
        <dbReference type="Rhea" id="RHEA:17681"/>
        <dbReference type="ChEBI" id="CHEBI:11805"/>
        <dbReference type="ChEBI" id="CHEBI:15378"/>
        <dbReference type="ChEBI" id="CHEBI:57540"/>
        <dbReference type="ChEBI" id="CHEBI:57700"/>
        <dbReference type="ChEBI" id="CHEBI:57945"/>
        <dbReference type="EC" id="1.1.1.31"/>
    </reaction>
</comment>
<dbReference type="InterPro" id="IPR006115">
    <property type="entry name" value="6PGDH_NADP-bd"/>
</dbReference>
<dbReference type="InterPro" id="IPR013328">
    <property type="entry name" value="6PGD_dom2"/>
</dbReference>
<keyword evidence="6" id="KW-0520">NAD</keyword>
<evidence type="ECO:0000256" key="2">
    <source>
        <dbReference type="ARBA" id="ARBA00006013"/>
    </source>
</evidence>
<proteinExistence type="inferred from homology"/>
<sequence length="186" mass="20176">MDASHPRSSPIIIDTSSSPLSTISPGKDLEAHSLTLIDSPITQTYMHATDAGECTLMVGSSSESIYQRALPILESIGRYIFRMGPLGSGHAMKMINNYVMASGLCALSDSLVAGQKWGLDPQTIVDVLNVGTAVNFCSLDTVRRDMLTREFKSGFGLRLLVKDFGITQEFMREVGFETELPGVLRG</sequence>
<feature type="domain" description="3-hydroxyisobutyrate dehydrogenase-like NAD-binding" evidence="9">
    <location>
        <begin position="87"/>
        <end position="180"/>
    </location>
</feature>
<organism evidence="10 11">
    <name type="scientific">Paraconiothyrium brasiliense</name>
    <dbReference type="NCBI Taxonomy" id="300254"/>
    <lineage>
        <taxon>Eukaryota</taxon>
        <taxon>Fungi</taxon>
        <taxon>Dikarya</taxon>
        <taxon>Ascomycota</taxon>
        <taxon>Pezizomycotina</taxon>
        <taxon>Dothideomycetes</taxon>
        <taxon>Pleosporomycetidae</taxon>
        <taxon>Pleosporales</taxon>
        <taxon>Massarineae</taxon>
        <taxon>Didymosphaeriaceae</taxon>
        <taxon>Paraconiothyrium</taxon>
    </lineage>
</organism>
<evidence type="ECO:0000259" key="8">
    <source>
        <dbReference type="Pfam" id="PF03446"/>
    </source>
</evidence>
<dbReference type="EC" id="1.1.1.31" evidence="3"/>
<dbReference type="PANTHER" id="PTHR22981">
    <property type="entry name" value="3-HYDROXYISOBUTYRATE DEHYDROGENASE-RELATED"/>
    <property type="match status" value="1"/>
</dbReference>
<evidence type="ECO:0000259" key="9">
    <source>
        <dbReference type="Pfam" id="PF14833"/>
    </source>
</evidence>
<dbReference type="SUPFAM" id="SSF48179">
    <property type="entry name" value="6-phosphogluconate dehydrogenase C-terminal domain-like"/>
    <property type="match status" value="1"/>
</dbReference>
<dbReference type="InterPro" id="IPR008927">
    <property type="entry name" value="6-PGluconate_DH-like_C_sf"/>
</dbReference>
<comment type="similarity">
    <text evidence="2">Belongs to the HIBADH-related family. 3-hydroxyisobutyrate dehydrogenase subfamily.</text>
</comment>
<dbReference type="PANTHER" id="PTHR22981:SF7">
    <property type="entry name" value="3-HYDROXYISOBUTYRATE DEHYDROGENASE, MITOCHONDRIAL"/>
    <property type="match status" value="1"/>
</dbReference>
<evidence type="ECO:0000313" key="10">
    <source>
        <dbReference type="EMBL" id="KAL1613116.1"/>
    </source>
</evidence>
<evidence type="ECO:0000256" key="3">
    <source>
        <dbReference type="ARBA" id="ARBA00012991"/>
    </source>
</evidence>
<protein>
    <recommendedName>
        <fullName evidence="3">3-hydroxyisobutyrate dehydrogenase</fullName>
        <ecNumber evidence="3">1.1.1.31</ecNumber>
    </recommendedName>
</protein>
<name>A0ABR3S8U4_9PLEO</name>
<accession>A0ABR3S8U4</accession>
<keyword evidence="11" id="KW-1185">Reference proteome</keyword>
<comment type="caution">
    <text evidence="10">The sequence shown here is derived from an EMBL/GenBank/DDBJ whole genome shotgun (WGS) entry which is preliminary data.</text>
</comment>
<keyword evidence="5" id="KW-0560">Oxidoreductase</keyword>
<evidence type="ECO:0000256" key="1">
    <source>
        <dbReference type="ARBA" id="ARBA00005109"/>
    </source>
</evidence>
<dbReference type="EMBL" id="JAKJXO020000001">
    <property type="protein sequence ID" value="KAL1613116.1"/>
    <property type="molecule type" value="Genomic_DNA"/>
</dbReference>
<dbReference type="Proteomes" id="UP001521785">
    <property type="component" value="Unassembled WGS sequence"/>
</dbReference>